<dbReference type="Gene3D" id="3.90.550.10">
    <property type="entry name" value="Spore Coat Polysaccharide Biosynthesis Protein SpsA, Chain A"/>
    <property type="match status" value="1"/>
</dbReference>
<gene>
    <name evidence="1" type="ORF">EDD80_11711</name>
</gene>
<dbReference type="EMBL" id="SMAD01000017">
    <property type="protein sequence ID" value="TCS84833.1"/>
    <property type="molecule type" value="Genomic_DNA"/>
</dbReference>
<reference evidence="1 2" key="1">
    <citation type="submission" date="2019-03" db="EMBL/GenBank/DDBJ databases">
        <title>Genomic Encyclopedia of Type Strains, Phase IV (KMG-IV): sequencing the most valuable type-strain genomes for metagenomic binning, comparative biology and taxonomic classification.</title>
        <authorList>
            <person name="Goeker M."/>
        </authorList>
    </citation>
    <scope>NUCLEOTIDE SEQUENCE [LARGE SCALE GENOMIC DNA]</scope>
    <source>
        <strain evidence="1 2">DSM 21100</strain>
    </source>
</reference>
<dbReference type="AlphaFoldDB" id="A0A4R3KNU6"/>
<dbReference type="RefSeq" id="WP_132130591.1">
    <property type="nucleotide sequence ID" value="NZ_CP042432.1"/>
</dbReference>
<name>A0A4R3KNU6_9SPHI</name>
<dbReference type="Pfam" id="PF02348">
    <property type="entry name" value="CTP_transf_3"/>
    <property type="match status" value="1"/>
</dbReference>
<dbReference type="InterPro" id="IPR029044">
    <property type="entry name" value="Nucleotide-diphossugar_trans"/>
</dbReference>
<organism evidence="1 2">
    <name type="scientific">Anseongella ginsenosidimutans</name>
    <dbReference type="NCBI Taxonomy" id="496056"/>
    <lineage>
        <taxon>Bacteria</taxon>
        <taxon>Pseudomonadati</taxon>
        <taxon>Bacteroidota</taxon>
        <taxon>Sphingobacteriia</taxon>
        <taxon>Sphingobacteriales</taxon>
        <taxon>Sphingobacteriaceae</taxon>
        <taxon>Anseongella</taxon>
    </lineage>
</organism>
<dbReference type="InterPro" id="IPR003329">
    <property type="entry name" value="Cytidylyl_trans"/>
</dbReference>
<protein>
    <submittedName>
        <fullName evidence="1">Spore coat polysaccharide biosynthesis protein SpsF</fullName>
    </submittedName>
</protein>
<evidence type="ECO:0000313" key="2">
    <source>
        <dbReference type="Proteomes" id="UP000295807"/>
    </source>
</evidence>
<dbReference type="Proteomes" id="UP000295807">
    <property type="component" value="Unassembled WGS sequence"/>
</dbReference>
<dbReference type="PANTHER" id="PTHR42866">
    <property type="entry name" value="3-DEOXY-MANNO-OCTULOSONATE CYTIDYLYLTRANSFERASE"/>
    <property type="match status" value="1"/>
</dbReference>
<dbReference type="SUPFAM" id="SSF53448">
    <property type="entry name" value="Nucleotide-diphospho-sugar transferases"/>
    <property type="match status" value="1"/>
</dbReference>
<dbReference type="GO" id="GO:0005829">
    <property type="term" value="C:cytosol"/>
    <property type="evidence" value="ECO:0007669"/>
    <property type="project" value="TreeGrafter"/>
</dbReference>
<dbReference type="PANTHER" id="PTHR42866:SF1">
    <property type="entry name" value="SPORE COAT POLYSACCHARIDE BIOSYNTHESIS PROTEIN SPSF"/>
    <property type="match status" value="1"/>
</dbReference>
<accession>A0A4R3KNU6</accession>
<comment type="caution">
    <text evidence="1">The sequence shown here is derived from an EMBL/GenBank/DDBJ whole genome shotgun (WGS) entry which is preliminary data.</text>
</comment>
<dbReference type="OrthoDB" id="9815559at2"/>
<sequence length="277" mass="31797">MKIGYFITARLKSSRLKQKVILPLNNLNVIEHVIRRCQLVSGIEGVVMCTSTNSQDALLYDYALKHQIKFFPGSEHDVLARLLDAAKYYGFDAFLSITADNPLHSPHIANIIVDWVRREPSDFVFTSGVPIGLAPYFITTKALEVAVEMKKESDTEIWGPFVNRPDFFNIGYLDIKTALFAPNIRLTCDYLEDYFLLEDIYRHFIPGYCPSLFEIARLIQEEKVVLQNLQVEQRTVDDLVLEKINDNFEANKRRGEEIAKNIGLILRPGKRKLEITL</sequence>
<proteinExistence type="predicted"/>
<keyword evidence="2" id="KW-1185">Reference proteome</keyword>
<evidence type="ECO:0000313" key="1">
    <source>
        <dbReference type="EMBL" id="TCS84833.1"/>
    </source>
</evidence>